<feature type="region of interest" description="Disordered" evidence="1">
    <location>
        <begin position="131"/>
        <end position="169"/>
    </location>
</feature>
<dbReference type="PANTHER" id="PTHR22666">
    <property type="entry name" value="MYB_SANT-LIKE DNA-BINDING DOMAIN-CONTAINING PROTEIN 1"/>
    <property type="match status" value="1"/>
</dbReference>
<evidence type="ECO:0000256" key="1">
    <source>
        <dbReference type="SAM" id="MobiDB-lite"/>
    </source>
</evidence>
<dbReference type="PANTHER" id="PTHR22666:SF3">
    <property type="entry name" value="MYB_SANT-LIKE DNA-BINDING DOMAIN-CONTAINING PROTEIN 1"/>
    <property type="match status" value="1"/>
</dbReference>
<dbReference type="AlphaFoldDB" id="B4KIH9"/>
<gene>
    <name evidence="3" type="primary">Dmoj\GI14577</name>
    <name evidence="3" type="ORF">Dmoj_GI14577</name>
</gene>
<dbReference type="Pfam" id="PF13837">
    <property type="entry name" value="Myb_DNA-bind_4"/>
    <property type="match status" value="1"/>
</dbReference>
<dbReference type="Proteomes" id="UP000009192">
    <property type="component" value="Unassembled WGS sequence"/>
</dbReference>
<dbReference type="InterPro" id="IPR026095">
    <property type="entry name" value="Myb/SANT-like_DNA-bd_dom_prot"/>
</dbReference>
<dbReference type="KEGG" id="dmo:Dmoj_GI14577"/>
<sequence length="232" mass="26912">MRRMENRKPNRTNGSRFAWDAASTSQFLKLWQENIDDLRGQRVKTEIHREMADKMRKYGLSHIEIKAKIDNMTRKYRIEMLKCRKTGEPSKWKYFSHLKEILKESKLVNLRLCMADNFDFSPWEDSDSMDSFDPHENLFSPPAIEPNERGPSNSPESTASSECDLSYSGRNSQPSLVNYKLSRSSRSLEIEEAQLAVQREKLKALKDMADDLSAIHRGFLKAYKLKGSIISI</sequence>
<dbReference type="GO" id="GO:0045893">
    <property type="term" value="P:positive regulation of DNA-templated transcription"/>
    <property type="evidence" value="ECO:0007669"/>
    <property type="project" value="TreeGrafter"/>
</dbReference>
<dbReference type="InterPro" id="IPR044822">
    <property type="entry name" value="Myb_DNA-bind_4"/>
</dbReference>
<evidence type="ECO:0000259" key="2">
    <source>
        <dbReference type="Pfam" id="PF13837"/>
    </source>
</evidence>
<dbReference type="EMBL" id="CH933807">
    <property type="protein sequence ID" value="EDW11322.2"/>
    <property type="molecule type" value="Genomic_DNA"/>
</dbReference>
<keyword evidence="4" id="KW-1185">Reference proteome</keyword>
<dbReference type="FunCoup" id="B4KIH9">
    <property type="interactions" value="161"/>
</dbReference>
<evidence type="ECO:0000313" key="4">
    <source>
        <dbReference type="Proteomes" id="UP000009192"/>
    </source>
</evidence>
<proteinExistence type="predicted"/>
<feature type="compositionally biased region" description="Polar residues" evidence="1">
    <location>
        <begin position="150"/>
        <end position="169"/>
    </location>
</feature>
<reference evidence="3 4" key="1">
    <citation type="journal article" date="2007" name="Nature">
        <title>Evolution of genes and genomes on the Drosophila phylogeny.</title>
        <authorList>
            <consortium name="Drosophila 12 Genomes Consortium"/>
            <person name="Clark A.G."/>
            <person name="Eisen M.B."/>
            <person name="Smith D.R."/>
            <person name="Bergman C.M."/>
            <person name="Oliver B."/>
            <person name="Markow T.A."/>
            <person name="Kaufman T.C."/>
            <person name="Kellis M."/>
            <person name="Gelbart W."/>
            <person name="Iyer V.N."/>
            <person name="Pollard D.A."/>
            <person name="Sackton T.B."/>
            <person name="Larracuente A.M."/>
            <person name="Singh N.D."/>
            <person name="Abad J.P."/>
            <person name="Abt D.N."/>
            <person name="Adryan B."/>
            <person name="Aguade M."/>
            <person name="Akashi H."/>
            <person name="Anderson W.W."/>
            <person name="Aquadro C.F."/>
            <person name="Ardell D.H."/>
            <person name="Arguello R."/>
            <person name="Artieri C.G."/>
            <person name="Barbash D.A."/>
            <person name="Barker D."/>
            <person name="Barsanti P."/>
            <person name="Batterham P."/>
            <person name="Batzoglou S."/>
            <person name="Begun D."/>
            <person name="Bhutkar A."/>
            <person name="Blanco E."/>
            <person name="Bosak S.A."/>
            <person name="Bradley R.K."/>
            <person name="Brand A.D."/>
            <person name="Brent M.R."/>
            <person name="Brooks A.N."/>
            <person name="Brown R.H."/>
            <person name="Butlin R.K."/>
            <person name="Caggese C."/>
            <person name="Calvi B.R."/>
            <person name="Bernardo de Carvalho A."/>
            <person name="Caspi A."/>
            <person name="Castrezana S."/>
            <person name="Celniker S.E."/>
            <person name="Chang J.L."/>
            <person name="Chapple C."/>
            <person name="Chatterji S."/>
            <person name="Chinwalla A."/>
            <person name="Civetta A."/>
            <person name="Clifton S.W."/>
            <person name="Comeron J.M."/>
            <person name="Costello J.C."/>
            <person name="Coyne J.A."/>
            <person name="Daub J."/>
            <person name="David R.G."/>
            <person name="Delcher A.L."/>
            <person name="Delehaunty K."/>
            <person name="Do C.B."/>
            <person name="Ebling H."/>
            <person name="Edwards K."/>
            <person name="Eickbush T."/>
            <person name="Evans J.D."/>
            <person name="Filipski A."/>
            <person name="Findeiss S."/>
            <person name="Freyhult E."/>
            <person name="Fulton L."/>
            <person name="Fulton R."/>
            <person name="Garcia A.C."/>
            <person name="Gardiner A."/>
            <person name="Garfield D.A."/>
            <person name="Garvin B.E."/>
            <person name="Gibson G."/>
            <person name="Gilbert D."/>
            <person name="Gnerre S."/>
            <person name="Godfrey J."/>
            <person name="Good R."/>
            <person name="Gotea V."/>
            <person name="Gravely B."/>
            <person name="Greenberg A.J."/>
            <person name="Griffiths-Jones S."/>
            <person name="Gross S."/>
            <person name="Guigo R."/>
            <person name="Gustafson E.A."/>
            <person name="Haerty W."/>
            <person name="Hahn M.W."/>
            <person name="Halligan D.L."/>
            <person name="Halpern A.L."/>
            <person name="Halter G.M."/>
            <person name="Han M.V."/>
            <person name="Heger A."/>
            <person name="Hillier L."/>
            <person name="Hinrichs A.S."/>
            <person name="Holmes I."/>
            <person name="Hoskins R.A."/>
            <person name="Hubisz M.J."/>
            <person name="Hultmark D."/>
            <person name="Huntley M.A."/>
            <person name="Jaffe D.B."/>
            <person name="Jagadeeshan S."/>
            <person name="Jeck W.R."/>
            <person name="Johnson J."/>
            <person name="Jones C.D."/>
            <person name="Jordan W.C."/>
            <person name="Karpen G.H."/>
            <person name="Kataoka E."/>
            <person name="Keightley P.D."/>
            <person name="Kheradpour P."/>
            <person name="Kirkness E.F."/>
            <person name="Koerich L.B."/>
            <person name="Kristiansen K."/>
            <person name="Kudrna D."/>
            <person name="Kulathinal R.J."/>
            <person name="Kumar S."/>
            <person name="Kwok R."/>
            <person name="Lander E."/>
            <person name="Langley C.H."/>
            <person name="Lapoint R."/>
            <person name="Lazzaro B.P."/>
            <person name="Lee S.J."/>
            <person name="Levesque L."/>
            <person name="Li R."/>
            <person name="Lin C.F."/>
            <person name="Lin M.F."/>
            <person name="Lindblad-Toh K."/>
            <person name="Llopart A."/>
            <person name="Long M."/>
            <person name="Low L."/>
            <person name="Lozovsky E."/>
            <person name="Lu J."/>
            <person name="Luo M."/>
            <person name="Machado C.A."/>
            <person name="Makalowski W."/>
            <person name="Marzo M."/>
            <person name="Matsuda M."/>
            <person name="Matzkin L."/>
            <person name="McAllister B."/>
            <person name="McBride C.S."/>
            <person name="McKernan B."/>
            <person name="McKernan K."/>
            <person name="Mendez-Lago M."/>
            <person name="Minx P."/>
            <person name="Mollenhauer M.U."/>
            <person name="Montooth K."/>
            <person name="Mount S.M."/>
            <person name="Mu X."/>
            <person name="Myers E."/>
            <person name="Negre B."/>
            <person name="Newfeld S."/>
            <person name="Nielsen R."/>
            <person name="Noor M.A."/>
            <person name="O'Grady P."/>
            <person name="Pachter L."/>
            <person name="Papaceit M."/>
            <person name="Parisi M.J."/>
            <person name="Parisi M."/>
            <person name="Parts L."/>
            <person name="Pedersen J.S."/>
            <person name="Pesole G."/>
            <person name="Phillippy A.M."/>
            <person name="Ponting C.P."/>
            <person name="Pop M."/>
            <person name="Porcelli D."/>
            <person name="Powell J.R."/>
            <person name="Prohaska S."/>
            <person name="Pruitt K."/>
            <person name="Puig M."/>
            <person name="Quesneville H."/>
            <person name="Ram K.R."/>
            <person name="Rand D."/>
            <person name="Rasmussen M.D."/>
            <person name="Reed L.K."/>
            <person name="Reenan R."/>
            <person name="Reily A."/>
            <person name="Remington K.A."/>
            <person name="Rieger T.T."/>
            <person name="Ritchie M.G."/>
            <person name="Robin C."/>
            <person name="Rogers Y.H."/>
            <person name="Rohde C."/>
            <person name="Rozas J."/>
            <person name="Rubenfield M.J."/>
            <person name="Ruiz A."/>
            <person name="Russo S."/>
            <person name="Salzberg S.L."/>
            <person name="Sanchez-Gracia A."/>
            <person name="Saranga D.J."/>
            <person name="Sato H."/>
            <person name="Schaeffer S.W."/>
            <person name="Schatz M.C."/>
            <person name="Schlenke T."/>
            <person name="Schwartz R."/>
            <person name="Segarra C."/>
            <person name="Singh R.S."/>
            <person name="Sirot L."/>
            <person name="Sirota M."/>
            <person name="Sisneros N.B."/>
            <person name="Smith C.D."/>
            <person name="Smith T.F."/>
            <person name="Spieth J."/>
            <person name="Stage D.E."/>
            <person name="Stark A."/>
            <person name="Stephan W."/>
            <person name="Strausberg R.L."/>
            <person name="Strempel S."/>
            <person name="Sturgill D."/>
            <person name="Sutton G."/>
            <person name="Sutton G.G."/>
            <person name="Tao W."/>
            <person name="Teichmann S."/>
            <person name="Tobari Y.N."/>
            <person name="Tomimura Y."/>
            <person name="Tsolas J.M."/>
            <person name="Valente V.L."/>
            <person name="Venter E."/>
            <person name="Venter J.C."/>
            <person name="Vicario S."/>
            <person name="Vieira F.G."/>
            <person name="Vilella A.J."/>
            <person name="Villasante A."/>
            <person name="Walenz B."/>
            <person name="Wang J."/>
            <person name="Wasserman M."/>
            <person name="Watts T."/>
            <person name="Wilson D."/>
            <person name="Wilson R.K."/>
            <person name="Wing R.A."/>
            <person name="Wolfner M.F."/>
            <person name="Wong A."/>
            <person name="Wong G.K."/>
            <person name="Wu C.I."/>
            <person name="Wu G."/>
            <person name="Yamamoto D."/>
            <person name="Yang H.P."/>
            <person name="Yang S.P."/>
            <person name="Yorke J.A."/>
            <person name="Yoshida K."/>
            <person name="Zdobnov E."/>
            <person name="Zhang P."/>
            <person name="Zhang Y."/>
            <person name="Zimin A.V."/>
            <person name="Baldwin J."/>
            <person name="Abdouelleil A."/>
            <person name="Abdulkadir J."/>
            <person name="Abebe A."/>
            <person name="Abera B."/>
            <person name="Abreu J."/>
            <person name="Acer S.C."/>
            <person name="Aftuck L."/>
            <person name="Alexander A."/>
            <person name="An P."/>
            <person name="Anderson E."/>
            <person name="Anderson S."/>
            <person name="Arachi H."/>
            <person name="Azer M."/>
            <person name="Bachantsang P."/>
            <person name="Barry A."/>
            <person name="Bayul T."/>
            <person name="Berlin A."/>
            <person name="Bessette D."/>
            <person name="Bloom T."/>
            <person name="Blye J."/>
            <person name="Boguslavskiy L."/>
            <person name="Bonnet C."/>
            <person name="Boukhgalter B."/>
            <person name="Bourzgui I."/>
            <person name="Brown A."/>
            <person name="Cahill P."/>
            <person name="Channer S."/>
            <person name="Cheshatsang Y."/>
            <person name="Chuda L."/>
            <person name="Citroen M."/>
            <person name="Collymore A."/>
            <person name="Cooke P."/>
            <person name="Costello M."/>
            <person name="D'Aco K."/>
            <person name="Daza R."/>
            <person name="De Haan G."/>
            <person name="DeGray S."/>
            <person name="DeMaso C."/>
            <person name="Dhargay N."/>
            <person name="Dooley K."/>
            <person name="Dooley E."/>
            <person name="Doricent M."/>
            <person name="Dorje P."/>
            <person name="Dorjee K."/>
            <person name="Dupes A."/>
            <person name="Elong R."/>
            <person name="Falk J."/>
            <person name="Farina A."/>
            <person name="Faro S."/>
            <person name="Ferguson D."/>
            <person name="Fisher S."/>
            <person name="Foley C.D."/>
            <person name="Franke A."/>
            <person name="Friedrich D."/>
            <person name="Gadbois L."/>
            <person name="Gearin G."/>
            <person name="Gearin C.R."/>
            <person name="Giannoukos G."/>
            <person name="Goode T."/>
            <person name="Graham J."/>
            <person name="Grandbois E."/>
            <person name="Grewal S."/>
            <person name="Gyaltsen K."/>
            <person name="Hafez N."/>
            <person name="Hagos B."/>
            <person name="Hall J."/>
            <person name="Henson C."/>
            <person name="Hollinger A."/>
            <person name="Honan T."/>
            <person name="Huard M.D."/>
            <person name="Hughes L."/>
            <person name="Hurhula B."/>
            <person name="Husby M.E."/>
            <person name="Kamat A."/>
            <person name="Kanga B."/>
            <person name="Kashin S."/>
            <person name="Khazanovich D."/>
            <person name="Kisner P."/>
            <person name="Lance K."/>
            <person name="Lara M."/>
            <person name="Lee W."/>
            <person name="Lennon N."/>
            <person name="Letendre F."/>
            <person name="LeVine R."/>
            <person name="Lipovsky A."/>
            <person name="Liu X."/>
            <person name="Liu J."/>
            <person name="Liu S."/>
            <person name="Lokyitsang T."/>
            <person name="Lokyitsang Y."/>
            <person name="Lubonja R."/>
            <person name="Lui A."/>
            <person name="MacDonald P."/>
            <person name="Magnisalis V."/>
            <person name="Maru K."/>
            <person name="Matthews C."/>
            <person name="McCusker W."/>
            <person name="McDonough S."/>
            <person name="Mehta T."/>
            <person name="Meldrim J."/>
            <person name="Meneus L."/>
            <person name="Mihai O."/>
            <person name="Mihalev A."/>
            <person name="Mihova T."/>
            <person name="Mittelman R."/>
            <person name="Mlenga V."/>
            <person name="Montmayeur A."/>
            <person name="Mulrain L."/>
            <person name="Navidi A."/>
            <person name="Naylor J."/>
            <person name="Negash T."/>
            <person name="Nguyen T."/>
            <person name="Nguyen N."/>
            <person name="Nicol R."/>
            <person name="Norbu C."/>
            <person name="Norbu N."/>
            <person name="Novod N."/>
            <person name="O'Neill B."/>
            <person name="Osman S."/>
            <person name="Markiewicz E."/>
            <person name="Oyono O.L."/>
            <person name="Patti C."/>
            <person name="Phunkhang P."/>
            <person name="Pierre F."/>
            <person name="Priest M."/>
            <person name="Raghuraman S."/>
            <person name="Rege F."/>
            <person name="Reyes R."/>
            <person name="Rise C."/>
            <person name="Rogov P."/>
            <person name="Ross K."/>
            <person name="Ryan E."/>
            <person name="Settipalli S."/>
            <person name="Shea T."/>
            <person name="Sherpa N."/>
            <person name="Shi L."/>
            <person name="Shih D."/>
            <person name="Sparrow T."/>
            <person name="Spaulding J."/>
            <person name="Stalker J."/>
            <person name="Stange-Thomann N."/>
            <person name="Stavropoulos S."/>
            <person name="Stone C."/>
            <person name="Strader C."/>
            <person name="Tesfaye S."/>
            <person name="Thomson T."/>
            <person name="Thoulutsang Y."/>
            <person name="Thoulutsang D."/>
            <person name="Topham K."/>
            <person name="Topping I."/>
            <person name="Tsamla T."/>
            <person name="Vassiliev H."/>
            <person name="Vo A."/>
            <person name="Wangchuk T."/>
            <person name="Wangdi T."/>
            <person name="Weiand M."/>
            <person name="Wilkinson J."/>
            <person name="Wilson A."/>
            <person name="Yadav S."/>
            <person name="Young G."/>
            <person name="Yu Q."/>
            <person name="Zembek L."/>
            <person name="Zhong D."/>
            <person name="Zimmer A."/>
            <person name="Zwirko Z."/>
            <person name="Jaffe D.B."/>
            <person name="Alvarez P."/>
            <person name="Brockman W."/>
            <person name="Butler J."/>
            <person name="Chin C."/>
            <person name="Gnerre S."/>
            <person name="Grabherr M."/>
            <person name="Kleber M."/>
            <person name="Mauceli E."/>
            <person name="MacCallum I."/>
        </authorList>
    </citation>
    <scope>NUCLEOTIDE SEQUENCE [LARGE SCALE GENOMIC DNA]</scope>
    <source>
        <strain evidence="4">Tucson 15081-1352.22</strain>
    </source>
</reference>
<accession>B4KIH9</accession>
<name>B4KIH9_DROMO</name>
<dbReference type="GO" id="GO:0016604">
    <property type="term" value="C:nuclear body"/>
    <property type="evidence" value="ECO:0007669"/>
    <property type="project" value="TreeGrafter"/>
</dbReference>
<dbReference type="HOGENOM" id="CLU_2544979_0_0_1"/>
<feature type="domain" description="Myb/SANT-like DNA-binding" evidence="2">
    <location>
        <begin position="18"/>
        <end position="101"/>
    </location>
</feature>
<dbReference type="InParanoid" id="B4KIH9"/>
<organism evidence="3 4">
    <name type="scientific">Drosophila mojavensis</name>
    <name type="common">Fruit fly</name>
    <dbReference type="NCBI Taxonomy" id="7230"/>
    <lineage>
        <taxon>Eukaryota</taxon>
        <taxon>Metazoa</taxon>
        <taxon>Ecdysozoa</taxon>
        <taxon>Arthropoda</taxon>
        <taxon>Hexapoda</taxon>
        <taxon>Insecta</taxon>
        <taxon>Pterygota</taxon>
        <taxon>Neoptera</taxon>
        <taxon>Endopterygota</taxon>
        <taxon>Diptera</taxon>
        <taxon>Brachycera</taxon>
        <taxon>Muscomorpha</taxon>
        <taxon>Ephydroidea</taxon>
        <taxon>Drosophilidae</taxon>
        <taxon>Drosophila</taxon>
    </lineage>
</organism>
<dbReference type="OrthoDB" id="691673at2759"/>
<protein>
    <recommendedName>
        <fullName evidence="2">Myb/SANT-like DNA-binding domain-containing protein</fullName>
    </recommendedName>
</protein>
<evidence type="ECO:0000313" key="3">
    <source>
        <dbReference type="EMBL" id="EDW11322.2"/>
    </source>
</evidence>